<feature type="domain" description="Signal transduction histidine kinase subgroup 3 dimerisation and phosphoacceptor" evidence="10">
    <location>
        <begin position="457"/>
        <end position="517"/>
    </location>
</feature>
<evidence type="ECO:0000256" key="3">
    <source>
        <dbReference type="ARBA" id="ARBA00022553"/>
    </source>
</evidence>
<dbReference type="Gene3D" id="3.30.565.10">
    <property type="entry name" value="Histidine kinase-like ATPase, C-terminal domain"/>
    <property type="match status" value="1"/>
</dbReference>
<dbReference type="Proteomes" id="UP001225316">
    <property type="component" value="Unassembled WGS sequence"/>
</dbReference>
<dbReference type="InterPro" id="IPR050482">
    <property type="entry name" value="Sensor_HK_TwoCompSys"/>
</dbReference>
<keyword evidence="5" id="KW-0547">Nucleotide-binding</keyword>
<dbReference type="Gene3D" id="2.60.120.260">
    <property type="entry name" value="Galactose-binding domain-like"/>
    <property type="match status" value="1"/>
</dbReference>
<evidence type="ECO:0000313" key="12">
    <source>
        <dbReference type="Proteomes" id="UP001225316"/>
    </source>
</evidence>
<keyword evidence="4" id="KW-0808">Transferase</keyword>
<comment type="caution">
    <text evidence="11">The sequence shown here is derived from an EMBL/GenBank/DDBJ whole genome shotgun (WGS) entry which is preliminary data.</text>
</comment>
<dbReference type="EC" id="2.7.13.3" evidence="2"/>
<dbReference type="GO" id="GO:0016301">
    <property type="term" value="F:kinase activity"/>
    <property type="evidence" value="ECO:0007669"/>
    <property type="project" value="UniProtKB-KW"/>
</dbReference>
<sequence>MLSLITVLTCTGAVLFGVDVTSIRQLSLAHLEERLVEIEQGLESLAYFSLNSGVGPIGYRSMAYDAPDHFEWVQINLEQTRRIDQIVLVPTVWRDMAKGFVADGFPVAFHLRVGRNDDSYGRVVADYDFGDVPLESVAPLVIPIESVEADWIRLEATRLSKRARDHKYIFQLAEIMAFEGPYNQALHQPVAISRKIYPSNAWGAACLVDGILPYAMNAAYGEKSLPMISRVNVGETATISIDLEANYPLSRLRLHAVDQGDTMPRAFQGDFGIPQAFILEGANQPDFSDAVRLLEVRFNDIFEMGPIMEWAFPEHDCQYVRLVATKPYMYRSERVSGTRIGFAELELLAEGANVALDKMVTPDFRLSSDLVTRGALTDGHNLSGQILPIREWMEQLAKRSALEAERPLVLAQISEYYAVQKKRFRLLAWLIAFLLVLVVLATFYARMARQRREASIRERIAANLHDELGANLHAIGLFGDLAKDAVDRKEELVDTLDRMRALTVRTGKAARNCANLLEAQGFCDDLLFEMKQDMDHLLADLEHQFVVEGENFLQQIQRRTRLDLYLFYKEALTNIIRHSGATEVSTTLIADAKVIRLMVIDNGHGILDAVPKALARRARLLRADLNIDTPEDGSGTRVYLVVKKRRFGVL</sequence>
<evidence type="ECO:0000256" key="9">
    <source>
        <dbReference type="SAM" id="Phobius"/>
    </source>
</evidence>
<evidence type="ECO:0000256" key="2">
    <source>
        <dbReference type="ARBA" id="ARBA00012438"/>
    </source>
</evidence>
<keyword evidence="6 11" id="KW-0418">Kinase</keyword>
<keyword evidence="9" id="KW-1133">Transmembrane helix</keyword>
<dbReference type="RefSeq" id="WP_308949496.1">
    <property type="nucleotide sequence ID" value="NZ_JARXHW010000013.1"/>
</dbReference>
<gene>
    <name evidence="11" type="ORF">QEH52_07565</name>
</gene>
<keyword evidence="9" id="KW-0472">Membrane</keyword>
<dbReference type="EMBL" id="JARXHW010000013">
    <property type="protein sequence ID" value="MDQ8207360.1"/>
    <property type="molecule type" value="Genomic_DNA"/>
</dbReference>
<accession>A0ABU1AT76</accession>
<feature type="transmembrane region" description="Helical" evidence="9">
    <location>
        <begin position="426"/>
        <end position="445"/>
    </location>
</feature>
<dbReference type="PANTHER" id="PTHR24421">
    <property type="entry name" value="NITRATE/NITRITE SENSOR PROTEIN NARX-RELATED"/>
    <property type="match status" value="1"/>
</dbReference>
<evidence type="ECO:0000259" key="10">
    <source>
        <dbReference type="Pfam" id="PF07730"/>
    </source>
</evidence>
<evidence type="ECO:0000256" key="4">
    <source>
        <dbReference type="ARBA" id="ARBA00022679"/>
    </source>
</evidence>
<name>A0ABU1AT76_9BACT</name>
<protein>
    <recommendedName>
        <fullName evidence="2">histidine kinase</fullName>
        <ecNumber evidence="2">2.7.13.3</ecNumber>
    </recommendedName>
</protein>
<dbReference type="Gene3D" id="1.20.5.1930">
    <property type="match status" value="1"/>
</dbReference>
<comment type="catalytic activity">
    <reaction evidence="1">
        <text>ATP + protein L-histidine = ADP + protein N-phospho-L-histidine.</text>
        <dbReference type="EC" id="2.7.13.3"/>
    </reaction>
</comment>
<organism evidence="11 12">
    <name type="scientific">Thalassobacterium maritimum</name>
    <dbReference type="NCBI Taxonomy" id="3041265"/>
    <lineage>
        <taxon>Bacteria</taxon>
        <taxon>Pseudomonadati</taxon>
        <taxon>Verrucomicrobiota</taxon>
        <taxon>Opitutia</taxon>
        <taxon>Puniceicoccales</taxon>
        <taxon>Coraliomargaritaceae</taxon>
        <taxon>Thalassobacterium</taxon>
    </lineage>
</organism>
<proteinExistence type="predicted"/>
<dbReference type="Pfam" id="PF07730">
    <property type="entry name" value="HisKA_3"/>
    <property type="match status" value="1"/>
</dbReference>
<dbReference type="InterPro" id="IPR036890">
    <property type="entry name" value="HATPase_C_sf"/>
</dbReference>
<dbReference type="SUPFAM" id="SSF55874">
    <property type="entry name" value="ATPase domain of HSP90 chaperone/DNA topoisomerase II/histidine kinase"/>
    <property type="match status" value="1"/>
</dbReference>
<evidence type="ECO:0000256" key="6">
    <source>
        <dbReference type="ARBA" id="ARBA00022777"/>
    </source>
</evidence>
<keyword evidence="8" id="KW-0902">Two-component regulatory system</keyword>
<evidence type="ECO:0000256" key="7">
    <source>
        <dbReference type="ARBA" id="ARBA00022840"/>
    </source>
</evidence>
<dbReference type="PANTHER" id="PTHR24421:SF10">
    <property type="entry name" value="NITRATE_NITRITE SENSOR PROTEIN NARQ"/>
    <property type="match status" value="1"/>
</dbReference>
<keyword evidence="3" id="KW-0597">Phosphoprotein</keyword>
<keyword evidence="12" id="KW-1185">Reference proteome</keyword>
<evidence type="ECO:0000256" key="5">
    <source>
        <dbReference type="ARBA" id="ARBA00022741"/>
    </source>
</evidence>
<reference evidence="11 12" key="1">
    <citation type="submission" date="2023-04" db="EMBL/GenBank/DDBJ databases">
        <title>A novel bacteria isolated from coastal sediment.</title>
        <authorList>
            <person name="Liu X.-J."/>
            <person name="Du Z.-J."/>
        </authorList>
    </citation>
    <scope>NUCLEOTIDE SEQUENCE [LARGE SCALE GENOMIC DNA]</scope>
    <source>
        <strain evidence="11 12">SDUM461003</strain>
    </source>
</reference>
<keyword evidence="7" id="KW-0067">ATP-binding</keyword>
<evidence type="ECO:0000313" key="11">
    <source>
        <dbReference type="EMBL" id="MDQ8207360.1"/>
    </source>
</evidence>
<keyword evidence="9" id="KW-0812">Transmembrane</keyword>
<evidence type="ECO:0000256" key="8">
    <source>
        <dbReference type="ARBA" id="ARBA00023012"/>
    </source>
</evidence>
<evidence type="ECO:0000256" key="1">
    <source>
        <dbReference type="ARBA" id="ARBA00000085"/>
    </source>
</evidence>
<dbReference type="InterPro" id="IPR011712">
    <property type="entry name" value="Sig_transdc_His_kin_sub3_dim/P"/>
</dbReference>